<proteinExistence type="predicted"/>
<dbReference type="OrthoDB" id="2382360at2"/>
<dbReference type="InterPro" id="IPR012190">
    <property type="entry name" value="UCP036698"/>
</dbReference>
<protein>
    <recommendedName>
        <fullName evidence="3">DUF4264 domain-containing protein</fullName>
    </recommendedName>
</protein>
<dbReference type="EMBL" id="FPBV01000019">
    <property type="protein sequence ID" value="SFV01147.1"/>
    <property type="molecule type" value="Genomic_DNA"/>
</dbReference>
<reference evidence="2" key="1">
    <citation type="submission" date="2016-10" db="EMBL/GenBank/DDBJ databases">
        <authorList>
            <person name="Varghese N."/>
        </authorList>
    </citation>
    <scope>NUCLEOTIDE SEQUENCE [LARGE SCALE GENOMIC DNA]</scope>
    <source>
        <strain evidence="2">DSM 17980</strain>
    </source>
</reference>
<dbReference type="AlphaFoldDB" id="A0A1I7KUR5"/>
<evidence type="ECO:0008006" key="3">
    <source>
        <dbReference type="Google" id="ProtNLM"/>
    </source>
</evidence>
<dbReference type="Pfam" id="PF14084">
    <property type="entry name" value="DUF4264"/>
    <property type="match status" value="1"/>
</dbReference>
<dbReference type="PIRSF" id="PIRSF036698">
    <property type="entry name" value="UCP036698"/>
    <property type="match status" value="1"/>
</dbReference>
<dbReference type="RefSeq" id="WP_074954968.1">
    <property type="nucleotide sequence ID" value="NZ_FPBV01000019.1"/>
</dbReference>
<name>A0A1I7KUR5_9BACL</name>
<evidence type="ECO:0000313" key="1">
    <source>
        <dbReference type="EMBL" id="SFV01147.1"/>
    </source>
</evidence>
<accession>A0A1I7KUR5</accession>
<sequence>MAETQPDGKLSVIGTHILTATEDLYQLVDFLNRNLKDKNVVFGLAKAPNAEGKMVLTLYRA</sequence>
<evidence type="ECO:0000313" key="2">
    <source>
        <dbReference type="Proteomes" id="UP000183508"/>
    </source>
</evidence>
<keyword evidence="2" id="KW-1185">Reference proteome</keyword>
<organism evidence="1 2">
    <name type="scientific">Alicyclobacillus macrosporangiidus</name>
    <dbReference type="NCBI Taxonomy" id="392015"/>
    <lineage>
        <taxon>Bacteria</taxon>
        <taxon>Bacillati</taxon>
        <taxon>Bacillota</taxon>
        <taxon>Bacilli</taxon>
        <taxon>Bacillales</taxon>
        <taxon>Alicyclobacillaceae</taxon>
        <taxon>Alicyclobacillus</taxon>
    </lineage>
</organism>
<dbReference type="STRING" id="392015.SAMN05421543_11946"/>
<gene>
    <name evidence="1" type="ORF">SAMN05421543_11946</name>
</gene>
<dbReference type="Proteomes" id="UP000183508">
    <property type="component" value="Unassembled WGS sequence"/>
</dbReference>